<keyword evidence="3" id="KW-1003">Cell membrane</keyword>
<dbReference type="InterPro" id="IPR045584">
    <property type="entry name" value="Pilin-like"/>
</dbReference>
<evidence type="ECO:0000256" key="10">
    <source>
        <dbReference type="ARBA" id="ARBA00030775"/>
    </source>
</evidence>
<dbReference type="Proteomes" id="UP000516072">
    <property type="component" value="Chromosome"/>
</dbReference>
<accession>A0A7G1Q7C0</accession>
<organism evidence="13 14">
    <name type="scientific">Candidatus Nitrosacidococcus tergens</name>
    <dbReference type="NCBI Taxonomy" id="553981"/>
    <lineage>
        <taxon>Bacteria</taxon>
        <taxon>Pseudomonadati</taxon>
        <taxon>Pseudomonadota</taxon>
        <taxon>Gammaproteobacteria</taxon>
        <taxon>Chromatiales</taxon>
        <taxon>Chromatiaceae</taxon>
        <taxon>Candidatus Nitrosacidococcus</taxon>
    </lineage>
</organism>
<keyword evidence="7 11" id="KW-1133">Transmembrane helix</keyword>
<feature type="transmembrane region" description="Helical" evidence="11">
    <location>
        <begin position="6"/>
        <end position="28"/>
    </location>
</feature>
<comment type="similarity">
    <text evidence="9">Belongs to the GSP H family.</text>
</comment>
<dbReference type="EMBL" id="LR778175">
    <property type="protein sequence ID" value="CAB1274397.1"/>
    <property type="molecule type" value="Genomic_DNA"/>
</dbReference>
<reference evidence="13 14" key="1">
    <citation type="submission" date="2020-03" db="EMBL/GenBank/DDBJ databases">
        <authorList>
            <person name="Picone N."/>
        </authorList>
    </citation>
    <scope>NUCLEOTIDE SEQUENCE [LARGE SCALE GENOMIC DNA]</scope>
    <source>
        <strain evidence="13">NSCAC1</strain>
    </source>
</reference>
<evidence type="ECO:0000256" key="8">
    <source>
        <dbReference type="ARBA" id="ARBA00023136"/>
    </source>
</evidence>
<dbReference type="InterPro" id="IPR012902">
    <property type="entry name" value="N_methyl_site"/>
</dbReference>
<dbReference type="GO" id="GO:0015628">
    <property type="term" value="P:protein secretion by the type II secretion system"/>
    <property type="evidence" value="ECO:0007669"/>
    <property type="project" value="InterPro"/>
</dbReference>
<dbReference type="KEGG" id="ntg:NSCAC_0148"/>
<gene>
    <name evidence="13" type="ORF">NSCAC_0148</name>
</gene>
<sequence>MTAKNQIGFTLVELLVVLALAGLMISLVPPMLEGKIAGTEIRGAARRLAAGLKYTRSYAIAYHKEAALTLDLESRSFMITDRKRKYALPNNLEISLVTARSQVDSDKSGKIKFFPDGTSTGGRVTLGRGTSKYQVDINWLTGQIKILD</sequence>
<feature type="domain" description="General secretion pathway GspH" evidence="12">
    <location>
        <begin position="44"/>
        <end position="140"/>
    </location>
</feature>
<evidence type="ECO:0000313" key="14">
    <source>
        <dbReference type="Proteomes" id="UP000516072"/>
    </source>
</evidence>
<proteinExistence type="inferred from homology"/>
<keyword evidence="6 11" id="KW-0812">Transmembrane</keyword>
<evidence type="ECO:0000256" key="11">
    <source>
        <dbReference type="SAM" id="Phobius"/>
    </source>
</evidence>
<evidence type="ECO:0000256" key="2">
    <source>
        <dbReference type="ARBA" id="ARBA00021549"/>
    </source>
</evidence>
<dbReference type="GO" id="GO:0015627">
    <property type="term" value="C:type II protein secretion system complex"/>
    <property type="evidence" value="ECO:0007669"/>
    <property type="project" value="InterPro"/>
</dbReference>
<evidence type="ECO:0000256" key="9">
    <source>
        <dbReference type="ARBA" id="ARBA00025772"/>
    </source>
</evidence>
<evidence type="ECO:0000256" key="6">
    <source>
        <dbReference type="ARBA" id="ARBA00022692"/>
    </source>
</evidence>
<dbReference type="Gene3D" id="3.30.700.10">
    <property type="entry name" value="Glycoprotein, Type 4 Pilin"/>
    <property type="match status" value="1"/>
</dbReference>
<keyword evidence="4" id="KW-0488">Methylation</keyword>
<evidence type="ECO:0000256" key="4">
    <source>
        <dbReference type="ARBA" id="ARBA00022481"/>
    </source>
</evidence>
<dbReference type="InterPro" id="IPR022346">
    <property type="entry name" value="T2SS_GspH"/>
</dbReference>
<dbReference type="SUPFAM" id="SSF54523">
    <property type="entry name" value="Pili subunits"/>
    <property type="match status" value="1"/>
</dbReference>
<dbReference type="NCBIfam" id="TIGR02532">
    <property type="entry name" value="IV_pilin_GFxxxE"/>
    <property type="match status" value="1"/>
</dbReference>
<dbReference type="GO" id="GO:0005886">
    <property type="term" value="C:plasma membrane"/>
    <property type="evidence" value="ECO:0007669"/>
    <property type="project" value="UniProtKB-SubCell"/>
</dbReference>
<evidence type="ECO:0000259" key="12">
    <source>
        <dbReference type="Pfam" id="PF12019"/>
    </source>
</evidence>
<name>A0A7G1Q7C0_9GAMM</name>
<dbReference type="AlphaFoldDB" id="A0A7G1Q7C0"/>
<comment type="subcellular location">
    <subcellularLocation>
        <location evidence="1">Cell inner membrane</location>
        <topology evidence="1">Single-pass membrane protein</topology>
    </subcellularLocation>
</comment>
<dbReference type="Pfam" id="PF07963">
    <property type="entry name" value="N_methyl"/>
    <property type="match status" value="1"/>
</dbReference>
<evidence type="ECO:0000256" key="1">
    <source>
        <dbReference type="ARBA" id="ARBA00004377"/>
    </source>
</evidence>
<protein>
    <recommendedName>
        <fullName evidence="2">Type II secretion system protein H</fullName>
    </recommendedName>
    <alternativeName>
        <fullName evidence="10">General secretion pathway protein H</fullName>
    </alternativeName>
</protein>
<evidence type="ECO:0000313" key="13">
    <source>
        <dbReference type="EMBL" id="CAB1274397.1"/>
    </source>
</evidence>
<dbReference type="Pfam" id="PF12019">
    <property type="entry name" value="GspH"/>
    <property type="match status" value="1"/>
</dbReference>
<evidence type="ECO:0000256" key="5">
    <source>
        <dbReference type="ARBA" id="ARBA00022519"/>
    </source>
</evidence>
<dbReference type="RefSeq" id="WP_232085942.1">
    <property type="nucleotide sequence ID" value="NZ_LR778175.1"/>
</dbReference>
<evidence type="ECO:0000256" key="7">
    <source>
        <dbReference type="ARBA" id="ARBA00022989"/>
    </source>
</evidence>
<evidence type="ECO:0000256" key="3">
    <source>
        <dbReference type="ARBA" id="ARBA00022475"/>
    </source>
</evidence>
<keyword evidence="8 11" id="KW-0472">Membrane</keyword>
<keyword evidence="14" id="KW-1185">Reference proteome</keyword>
<keyword evidence="5" id="KW-0997">Cell inner membrane</keyword>